<protein>
    <recommendedName>
        <fullName evidence="6">PDZ domain-containing protein</fullName>
    </recommendedName>
</protein>
<dbReference type="InterPro" id="IPR001478">
    <property type="entry name" value="PDZ"/>
</dbReference>
<comment type="similarity">
    <text evidence="1">Belongs to the peptidase S41A family.</text>
</comment>
<dbReference type="PROSITE" id="PS50106">
    <property type="entry name" value="PDZ"/>
    <property type="match status" value="1"/>
</dbReference>
<evidence type="ECO:0000256" key="3">
    <source>
        <dbReference type="ARBA" id="ARBA00022801"/>
    </source>
</evidence>
<dbReference type="EMBL" id="BMAR01000027">
    <property type="protein sequence ID" value="GFR48940.1"/>
    <property type="molecule type" value="Genomic_DNA"/>
</dbReference>
<dbReference type="CDD" id="cd06782">
    <property type="entry name" value="cpPDZ_CPP-like"/>
    <property type="match status" value="1"/>
</dbReference>
<keyword evidence="3" id="KW-0378">Hydrolase</keyword>
<feature type="region of interest" description="Disordered" evidence="5">
    <location>
        <begin position="251"/>
        <end position="292"/>
    </location>
</feature>
<dbReference type="InterPro" id="IPR036034">
    <property type="entry name" value="PDZ_sf"/>
</dbReference>
<reference evidence="7 8" key="1">
    <citation type="journal article" date="2021" name="Sci. Rep.">
        <title>Genome sequencing of the multicellular alga Astrephomene provides insights into convergent evolution of germ-soma differentiation.</title>
        <authorList>
            <person name="Yamashita S."/>
            <person name="Yamamoto K."/>
            <person name="Matsuzaki R."/>
            <person name="Suzuki S."/>
            <person name="Yamaguchi H."/>
            <person name="Hirooka S."/>
            <person name="Minakuchi Y."/>
            <person name="Miyagishima S."/>
            <person name="Kawachi M."/>
            <person name="Toyoda A."/>
            <person name="Nozaki H."/>
        </authorList>
    </citation>
    <scope>NUCLEOTIDE SEQUENCE [LARGE SCALE GENOMIC DNA]</scope>
    <source>
        <strain evidence="7 8">NIES-4017</strain>
    </source>
</reference>
<dbReference type="GO" id="GO:0004175">
    <property type="term" value="F:endopeptidase activity"/>
    <property type="evidence" value="ECO:0007669"/>
    <property type="project" value="TreeGrafter"/>
</dbReference>
<comment type="caution">
    <text evidence="7">The sequence shown here is derived from an EMBL/GenBank/DDBJ whole genome shotgun (WGS) entry which is preliminary data.</text>
</comment>
<dbReference type="Pfam" id="PF03572">
    <property type="entry name" value="Peptidase_S41"/>
    <property type="match status" value="1"/>
</dbReference>
<proteinExistence type="inferred from homology"/>
<keyword evidence="2" id="KW-0645">Protease</keyword>
<sequence>MSLHLRVTIGNRHAVPCRLGVLRLQHRRVAPARSIVTRAGYKEKGCQVKNDQFTDVKNVMKRVASAALATTTALSLLLSPALAASELVRLPASTDPAIFAVQQTLVEAWTIVSRAFVDQNFNGHDWEASLRRHMMAAYGSRSGEAAAAEIGALLEELGDPYTRRVPPEEYASFRVSSDGELQGVGMLIANEPVNGHLLVLAPIRGSPAERAGVLPGDEVTSINGVSMEGWNGEKAARLLRGQGGTEVRVRLARRTGGIPGVPARPDPRPRSSSSSSSTSSTSMQAAAPTSATASSSLEYREISLRRERVEISPLFFATLPSPALPPGTGNILPVGKDGRVRQSNGPIGYIRLTSFSSNAASEMRSAIQELEAAGVSSYILDLRNNPGGLVQASLDIARLFMDGHPVAFNVTGREDDEVQSQLVDGPGSALTHRPLVLLVNGGSASASEILSGALHDNHRALLVGEGHTYGKGRIQSVFELQDGSALFVTVARYQTPAGTEIDRVGLNPDRACALPAAAASALAAEGATSEEEDGGFVAGLPMVPGTEAPLVSSLMSDRCVVAAREVLTRQVTVLANAATLAENIVRPVSAPPLRSLATASAAAAVPPSAPAAAAAVKV</sequence>
<dbReference type="CDD" id="cd07560">
    <property type="entry name" value="Peptidase_S41_CPP"/>
    <property type="match status" value="1"/>
</dbReference>
<dbReference type="SUPFAM" id="SSF52096">
    <property type="entry name" value="ClpP/crotonase"/>
    <property type="match status" value="1"/>
</dbReference>
<evidence type="ECO:0000313" key="7">
    <source>
        <dbReference type="EMBL" id="GFR48940.1"/>
    </source>
</evidence>
<feature type="compositionally biased region" description="Low complexity" evidence="5">
    <location>
        <begin position="271"/>
        <end position="292"/>
    </location>
</feature>
<name>A0AAD3DVN4_9CHLO</name>
<dbReference type="AlphaFoldDB" id="A0AAD3DVN4"/>
<dbReference type="InterPro" id="IPR004447">
    <property type="entry name" value="Peptidase_S41A"/>
</dbReference>
<dbReference type="SMART" id="SM00228">
    <property type="entry name" value="PDZ"/>
    <property type="match status" value="1"/>
</dbReference>
<dbReference type="Proteomes" id="UP001054857">
    <property type="component" value="Unassembled WGS sequence"/>
</dbReference>
<evidence type="ECO:0000256" key="2">
    <source>
        <dbReference type="ARBA" id="ARBA00022670"/>
    </source>
</evidence>
<dbReference type="GO" id="GO:0006508">
    <property type="term" value="P:proteolysis"/>
    <property type="evidence" value="ECO:0007669"/>
    <property type="project" value="UniProtKB-KW"/>
</dbReference>
<feature type="domain" description="PDZ" evidence="6">
    <location>
        <begin position="170"/>
        <end position="244"/>
    </location>
</feature>
<dbReference type="PANTHER" id="PTHR32060:SF22">
    <property type="entry name" value="CARBOXYL-TERMINAL-PROCESSING PEPTIDASE 3, CHLOROPLASTIC"/>
    <property type="match status" value="1"/>
</dbReference>
<keyword evidence="8" id="KW-1185">Reference proteome</keyword>
<dbReference type="Gene3D" id="2.30.42.10">
    <property type="match status" value="1"/>
</dbReference>
<evidence type="ECO:0000256" key="5">
    <source>
        <dbReference type="SAM" id="MobiDB-lite"/>
    </source>
</evidence>
<evidence type="ECO:0000259" key="6">
    <source>
        <dbReference type="PROSITE" id="PS50106"/>
    </source>
</evidence>
<accession>A0AAD3DVN4</accession>
<dbReference type="SMART" id="SM00245">
    <property type="entry name" value="TSPc"/>
    <property type="match status" value="1"/>
</dbReference>
<evidence type="ECO:0000256" key="4">
    <source>
        <dbReference type="ARBA" id="ARBA00022825"/>
    </source>
</evidence>
<evidence type="ECO:0000256" key="1">
    <source>
        <dbReference type="ARBA" id="ARBA00009179"/>
    </source>
</evidence>
<dbReference type="InterPro" id="IPR029045">
    <property type="entry name" value="ClpP/crotonase-like_dom_sf"/>
</dbReference>
<dbReference type="Gene3D" id="3.90.226.10">
    <property type="entry name" value="2-enoyl-CoA Hydratase, Chain A, domain 1"/>
    <property type="match status" value="1"/>
</dbReference>
<gene>
    <name evidence="7" type="ORF">Agub_g10947</name>
</gene>
<organism evidence="7 8">
    <name type="scientific">Astrephomene gubernaculifera</name>
    <dbReference type="NCBI Taxonomy" id="47775"/>
    <lineage>
        <taxon>Eukaryota</taxon>
        <taxon>Viridiplantae</taxon>
        <taxon>Chlorophyta</taxon>
        <taxon>core chlorophytes</taxon>
        <taxon>Chlorophyceae</taxon>
        <taxon>CS clade</taxon>
        <taxon>Chlamydomonadales</taxon>
        <taxon>Astrephomenaceae</taxon>
        <taxon>Astrephomene</taxon>
    </lineage>
</organism>
<dbReference type="InterPro" id="IPR005151">
    <property type="entry name" value="Tail-specific_protease"/>
</dbReference>
<dbReference type="GO" id="GO:0008236">
    <property type="term" value="F:serine-type peptidase activity"/>
    <property type="evidence" value="ECO:0007669"/>
    <property type="project" value="UniProtKB-KW"/>
</dbReference>
<dbReference type="Pfam" id="PF17820">
    <property type="entry name" value="PDZ_6"/>
    <property type="match status" value="1"/>
</dbReference>
<dbReference type="InterPro" id="IPR041489">
    <property type="entry name" value="PDZ_6"/>
</dbReference>
<dbReference type="SUPFAM" id="SSF50156">
    <property type="entry name" value="PDZ domain-like"/>
    <property type="match status" value="1"/>
</dbReference>
<dbReference type="Gene3D" id="3.30.750.44">
    <property type="match status" value="1"/>
</dbReference>
<keyword evidence="4" id="KW-0720">Serine protease</keyword>
<dbReference type="PANTHER" id="PTHR32060">
    <property type="entry name" value="TAIL-SPECIFIC PROTEASE"/>
    <property type="match status" value="1"/>
</dbReference>
<evidence type="ECO:0000313" key="8">
    <source>
        <dbReference type="Proteomes" id="UP001054857"/>
    </source>
</evidence>